<keyword evidence="2" id="KW-1185">Reference proteome</keyword>
<dbReference type="Proteomes" id="UP000031197">
    <property type="component" value="Unassembled WGS sequence"/>
</dbReference>
<dbReference type="EMBL" id="JWLW01000032">
    <property type="protein sequence ID" value="KHT48864.1"/>
    <property type="molecule type" value="Genomic_DNA"/>
</dbReference>
<comment type="caution">
    <text evidence="1">The sequence shown here is derived from an EMBL/GenBank/DDBJ whole genome shotgun (WGS) entry which is preliminary data.</text>
</comment>
<evidence type="ECO:0000313" key="2">
    <source>
        <dbReference type="Proteomes" id="UP000031197"/>
    </source>
</evidence>
<evidence type="ECO:0000313" key="1">
    <source>
        <dbReference type="EMBL" id="KHT48864.1"/>
    </source>
</evidence>
<proteinExistence type="predicted"/>
<dbReference type="AlphaFoldDB" id="A0A0B3YY89"/>
<accession>A0A0B3YY89</accession>
<protein>
    <recommendedName>
        <fullName evidence="3">YdhG-like domain-containing protein</fullName>
    </recommendedName>
</protein>
<organism evidence="1 2">
    <name type="scientific">Alteromonas marina</name>
    <dbReference type="NCBI Taxonomy" id="203795"/>
    <lineage>
        <taxon>Bacteria</taxon>
        <taxon>Pseudomonadati</taxon>
        <taxon>Pseudomonadota</taxon>
        <taxon>Gammaproteobacteria</taxon>
        <taxon>Alteromonadales</taxon>
        <taxon>Alteromonadaceae</taxon>
        <taxon>Alteromonas/Salinimonas group</taxon>
        <taxon>Alteromonas</taxon>
    </lineage>
</organism>
<sequence length="119" mass="13991">MQNPEEIFHHLKEILVPYSTEMVVAIDKSDNFYLDTKHVMKNKKPMYFGSVKINKNYVSFHIMPVYVFPELLEAISPELKKRMQGKSCFNFKVTDAKLFQELKELTLAGYGKYEQADYL</sequence>
<reference evidence="1 2" key="1">
    <citation type="submission" date="2014-12" db="EMBL/GenBank/DDBJ databases">
        <title>Genome sequencing of Alteromonas marina AD001.</title>
        <authorList>
            <person name="Adrian T.G.S."/>
            <person name="Chan K.G."/>
        </authorList>
    </citation>
    <scope>NUCLEOTIDE SEQUENCE [LARGE SCALE GENOMIC DNA]</scope>
    <source>
        <strain evidence="1 2">AD001</strain>
    </source>
</reference>
<gene>
    <name evidence="1" type="ORF">RJ41_14110</name>
</gene>
<name>A0A0B3YY89_9ALTE</name>
<evidence type="ECO:0008006" key="3">
    <source>
        <dbReference type="Google" id="ProtNLM"/>
    </source>
</evidence>
<dbReference type="OrthoDB" id="6331972at2"/>
<dbReference type="RefSeq" id="WP_039222106.1">
    <property type="nucleotide sequence ID" value="NZ_JWLW01000032.1"/>
</dbReference>